<evidence type="ECO:0000256" key="3">
    <source>
        <dbReference type="ARBA" id="ARBA00023135"/>
    </source>
</evidence>
<keyword evidence="2" id="KW-0963">Cytoplasm</keyword>
<dbReference type="GO" id="GO:0006617">
    <property type="term" value="P:SRP-dependent cotranslational protein targeting to membrane, signal sequence recognition"/>
    <property type="evidence" value="ECO:0007669"/>
    <property type="project" value="TreeGrafter"/>
</dbReference>
<name>W4H6Y2_APHAT</name>
<dbReference type="STRING" id="112090.W4H6Y2"/>
<keyword evidence="3" id="KW-0733">Signal recognition particle</keyword>
<reference evidence="6" key="1">
    <citation type="submission" date="2013-12" db="EMBL/GenBank/DDBJ databases">
        <title>The Genome Sequence of Aphanomyces astaci APO3.</title>
        <authorList>
            <consortium name="The Broad Institute Genomics Platform"/>
            <person name="Russ C."/>
            <person name="Tyler B."/>
            <person name="van West P."/>
            <person name="Dieguez-Uribeondo J."/>
            <person name="Young S.K."/>
            <person name="Zeng Q."/>
            <person name="Gargeya S."/>
            <person name="Fitzgerald M."/>
            <person name="Abouelleil A."/>
            <person name="Alvarado L."/>
            <person name="Chapman S.B."/>
            <person name="Gainer-Dewar J."/>
            <person name="Goldberg J."/>
            <person name="Griggs A."/>
            <person name="Gujja S."/>
            <person name="Hansen M."/>
            <person name="Howarth C."/>
            <person name="Imamovic A."/>
            <person name="Ireland A."/>
            <person name="Larimer J."/>
            <person name="McCowan C."/>
            <person name="Murphy C."/>
            <person name="Pearson M."/>
            <person name="Poon T.W."/>
            <person name="Priest M."/>
            <person name="Roberts A."/>
            <person name="Saif S."/>
            <person name="Shea T."/>
            <person name="Sykes S."/>
            <person name="Wortman J."/>
            <person name="Nusbaum C."/>
            <person name="Birren B."/>
        </authorList>
    </citation>
    <scope>NUCLEOTIDE SEQUENCE [LARGE SCALE GENOMIC DNA]</scope>
    <source>
        <strain evidence="6">APO3</strain>
    </source>
</reference>
<dbReference type="VEuPathDB" id="FungiDB:H257_01141"/>
<keyword evidence="4" id="KW-0687">Ribonucleoprotein</keyword>
<evidence type="ECO:0000256" key="1">
    <source>
        <dbReference type="ARBA" id="ARBA00004496"/>
    </source>
</evidence>
<evidence type="ECO:0000313" key="6">
    <source>
        <dbReference type="EMBL" id="ETV87637.1"/>
    </source>
</evidence>
<comment type="subcellular location">
    <subcellularLocation>
        <location evidence="1">Cytoplasm</location>
    </subcellularLocation>
</comment>
<evidence type="ECO:0000256" key="5">
    <source>
        <dbReference type="SAM" id="MobiDB-lite"/>
    </source>
</evidence>
<proteinExistence type="predicted"/>
<sequence length="272" mass="29576">MSRRPKGRAKENVAGELYDSNAIQIARGNSNSGSSAEQKAQFDQMTQMMKSMGMPIPPGMTPERMQQAMQAMGMGGGMGGLPGMGGMPGMGGGGGMPGFPGMDMDPEDMEELMGLNRGPAAIFGNNTPSSVDFSRWATFYPNYIDSSKTNADGRRIPKSFACDKPIVDEMGEVCRYFQLKYVIEPYKRYSRDATVQGRVRVKLTDNGSFLHHEIHTRKDLMLKMGELIPKLQIRTERLAKELEAAKATASGPSTAASSSTASKKKGKKKGKR</sequence>
<gene>
    <name evidence="6" type="ORF">H257_01141</name>
</gene>
<dbReference type="RefSeq" id="XP_009822500.1">
    <property type="nucleotide sequence ID" value="XM_009824198.1"/>
</dbReference>
<dbReference type="Gene3D" id="3.30.56.30">
    <property type="entry name" value="Signal recognition particle, SRP19-like subunit"/>
    <property type="match status" value="1"/>
</dbReference>
<dbReference type="OrthoDB" id="2190947at2759"/>
<feature type="compositionally biased region" description="Polar residues" evidence="5">
    <location>
        <begin position="21"/>
        <end position="41"/>
    </location>
</feature>
<dbReference type="PANTHER" id="PTHR17453">
    <property type="entry name" value="SIGNAL RECOGNITION PARTICLE 19 KD PROTEIN"/>
    <property type="match status" value="1"/>
</dbReference>
<dbReference type="GO" id="GO:0008312">
    <property type="term" value="F:7S RNA binding"/>
    <property type="evidence" value="ECO:0007669"/>
    <property type="project" value="InterPro"/>
</dbReference>
<dbReference type="EMBL" id="KI913115">
    <property type="protein sequence ID" value="ETV87637.1"/>
    <property type="molecule type" value="Genomic_DNA"/>
</dbReference>
<feature type="region of interest" description="Disordered" evidence="5">
    <location>
        <begin position="243"/>
        <end position="272"/>
    </location>
</feature>
<dbReference type="AlphaFoldDB" id="W4H6Y2"/>
<dbReference type="GeneID" id="20803137"/>
<evidence type="ECO:0000256" key="2">
    <source>
        <dbReference type="ARBA" id="ARBA00022490"/>
    </source>
</evidence>
<dbReference type="GO" id="GO:0005786">
    <property type="term" value="C:signal recognition particle, endoplasmic reticulum targeting"/>
    <property type="evidence" value="ECO:0007669"/>
    <property type="project" value="UniProtKB-KW"/>
</dbReference>
<feature type="compositionally biased region" description="Low complexity" evidence="5">
    <location>
        <begin position="245"/>
        <end position="261"/>
    </location>
</feature>
<feature type="region of interest" description="Disordered" evidence="5">
    <location>
        <begin position="1"/>
        <end position="41"/>
    </location>
</feature>
<dbReference type="InterPro" id="IPR036521">
    <property type="entry name" value="SRP19-like_sf"/>
</dbReference>
<evidence type="ECO:0008006" key="7">
    <source>
        <dbReference type="Google" id="ProtNLM"/>
    </source>
</evidence>
<protein>
    <recommendedName>
        <fullName evidence="7">Signal recognition particle 19 kDa protein</fullName>
    </recommendedName>
</protein>
<dbReference type="InterPro" id="IPR002778">
    <property type="entry name" value="Signal_recog_particle_SRP19"/>
</dbReference>
<dbReference type="SUPFAM" id="SSF69695">
    <property type="entry name" value="SRP19"/>
    <property type="match status" value="1"/>
</dbReference>
<accession>W4H6Y2</accession>
<evidence type="ECO:0000256" key="4">
    <source>
        <dbReference type="ARBA" id="ARBA00023274"/>
    </source>
</evidence>
<feature type="compositionally biased region" description="Basic residues" evidence="5">
    <location>
        <begin position="262"/>
        <end position="272"/>
    </location>
</feature>
<organism evidence="6">
    <name type="scientific">Aphanomyces astaci</name>
    <name type="common">Crayfish plague agent</name>
    <dbReference type="NCBI Taxonomy" id="112090"/>
    <lineage>
        <taxon>Eukaryota</taxon>
        <taxon>Sar</taxon>
        <taxon>Stramenopiles</taxon>
        <taxon>Oomycota</taxon>
        <taxon>Saprolegniomycetes</taxon>
        <taxon>Saprolegniales</taxon>
        <taxon>Verrucalvaceae</taxon>
        <taxon>Aphanomyces</taxon>
    </lineage>
</organism>
<dbReference type="PANTHER" id="PTHR17453:SF0">
    <property type="entry name" value="SIGNAL RECOGNITION PARTICLE 19 KDA PROTEIN"/>
    <property type="match status" value="1"/>
</dbReference>
<dbReference type="Pfam" id="PF01922">
    <property type="entry name" value="SRP19"/>
    <property type="match status" value="1"/>
</dbReference>